<comment type="caution">
    <text evidence="1">The sequence shown here is derived from an EMBL/GenBank/DDBJ whole genome shotgun (WGS) entry which is preliminary data.</text>
</comment>
<geneLocation type="plasmid" evidence="1">
    <name>pSM51_Rh08</name>
</geneLocation>
<dbReference type="Proteomes" id="UP000291302">
    <property type="component" value="Unassembled WGS sequence"/>
</dbReference>
<name>A0ABY1XIS6_9HYPH</name>
<evidence type="ECO:0000313" key="2">
    <source>
        <dbReference type="Proteomes" id="UP000291302"/>
    </source>
</evidence>
<evidence type="ECO:0008006" key="3">
    <source>
        <dbReference type="Google" id="ProtNLM"/>
    </source>
</evidence>
<dbReference type="RefSeq" id="WP_130806956.1">
    <property type="nucleotide sequence ID" value="NZ_SILG01000005.1"/>
</dbReference>
<reference evidence="1 2" key="1">
    <citation type="submission" date="2019-02" db="EMBL/GenBank/DDBJ databases">
        <title>The genomic architecture of introgression among sibling species of bacteria.</title>
        <authorList>
            <person name="Cavassim M.I.A."/>
            <person name="Moeskjaer S."/>
            <person name="Moslemi C."/>
            <person name="Fields B."/>
            <person name="Bachmann A."/>
            <person name="Vilhjalmsson B."/>
            <person name="Schierup M.H."/>
            <person name="Young J.P.W."/>
            <person name="Andersen S.U."/>
        </authorList>
    </citation>
    <scope>NUCLEOTIDE SEQUENCE [LARGE SCALE GENOMIC DNA]</scope>
    <source>
        <strain evidence="1 2">SM51</strain>
        <plasmid evidence="1">pSM51_Rh08</plasmid>
    </source>
</reference>
<protein>
    <recommendedName>
        <fullName evidence="3">Apea-like HEPN domain-containing protein</fullName>
    </recommendedName>
</protein>
<gene>
    <name evidence="1" type="ORF">ELH03_33870</name>
</gene>
<keyword evidence="2" id="KW-1185">Reference proteome</keyword>
<keyword evidence="1" id="KW-0614">Plasmid</keyword>
<accession>A0ABY1XIS6</accession>
<proteinExistence type="predicted"/>
<sequence>MITAVQFNPQYGIQEIHPDIGQMLRACVKEAFKRKDQPSEHFLSTQVRTFPQIPLAHYRGRNWYCGPLTNGQSEIGISVRGFDDADLRHEFAVRLVPLMDALSCMTNVAFEEVHDREGEVSARHEDANQFLVEEDWLDDFPTIDRLLRLSVAQLRFCENLVEERTGDDRLTRAASIFHRATGIYRNLPEAHDVAMALFVSALEAVDLPLSNPASCPACSQPTYKISQRVVDLGKKHLGPGVERIFKESYQRRSKYLHAGKVVASQPVTSHFIPQLDPDGIEGCAMPSAAGNPKNLMEFTSFVIRREMLFNDQPLHSQSGESNGLP</sequence>
<evidence type="ECO:0000313" key="1">
    <source>
        <dbReference type="EMBL" id="TBE59139.1"/>
    </source>
</evidence>
<organism evidence="1 2">
    <name type="scientific">Rhizobium beringeri</name>
    <dbReference type="NCBI Taxonomy" id="3019934"/>
    <lineage>
        <taxon>Bacteria</taxon>
        <taxon>Pseudomonadati</taxon>
        <taxon>Pseudomonadota</taxon>
        <taxon>Alphaproteobacteria</taxon>
        <taxon>Hyphomicrobiales</taxon>
        <taxon>Rhizobiaceae</taxon>
        <taxon>Rhizobium/Agrobacterium group</taxon>
        <taxon>Rhizobium</taxon>
    </lineage>
</organism>
<dbReference type="EMBL" id="SILG01000005">
    <property type="protein sequence ID" value="TBE59139.1"/>
    <property type="molecule type" value="Genomic_DNA"/>
</dbReference>